<evidence type="ECO:0000256" key="1">
    <source>
        <dbReference type="SAM" id="MobiDB-lite"/>
    </source>
</evidence>
<feature type="compositionally biased region" description="Basic and acidic residues" evidence="1">
    <location>
        <begin position="22"/>
        <end position="33"/>
    </location>
</feature>
<evidence type="ECO:0000313" key="3">
    <source>
        <dbReference type="WBParaSite" id="PSAMB.scaffold3077size19745.g20330.t1"/>
    </source>
</evidence>
<feature type="region of interest" description="Disordered" evidence="1">
    <location>
        <begin position="1"/>
        <end position="33"/>
    </location>
</feature>
<proteinExistence type="predicted"/>
<name>A0A914W5M8_9BILA</name>
<evidence type="ECO:0000313" key="2">
    <source>
        <dbReference type="Proteomes" id="UP000887566"/>
    </source>
</evidence>
<dbReference type="Proteomes" id="UP000887566">
    <property type="component" value="Unplaced"/>
</dbReference>
<accession>A0A914W5M8</accession>
<dbReference type="AlphaFoldDB" id="A0A914W5M8"/>
<organism evidence="2 3">
    <name type="scientific">Plectus sambesii</name>
    <dbReference type="NCBI Taxonomy" id="2011161"/>
    <lineage>
        <taxon>Eukaryota</taxon>
        <taxon>Metazoa</taxon>
        <taxon>Ecdysozoa</taxon>
        <taxon>Nematoda</taxon>
        <taxon>Chromadorea</taxon>
        <taxon>Plectida</taxon>
        <taxon>Plectina</taxon>
        <taxon>Plectoidea</taxon>
        <taxon>Plectidae</taxon>
        <taxon>Plectus</taxon>
    </lineage>
</organism>
<sequence>MRFVGRPHRPLGDDSGDEDRERDERSNAPRELPEAWELLRPVRPLAWDLTSSASSRIGDSRQSAVLSLSLDEEICNLLRTALRVAEHADLNGKAGKLNIA</sequence>
<reference evidence="3" key="1">
    <citation type="submission" date="2022-11" db="UniProtKB">
        <authorList>
            <consortium name="WormBaseParasite"/>
        </authorList>
    </citation>
    <scope>IDENTIFICATION</scope>
</reference>
<dbReference type="WBParaSite" id="PSAMB.scaffold3077size19745.g20330.t1">
    <property type="protein sequence ID" value="PSAMB.scaffold3077size19745.g20330.t1"/>
    <property type="gene ID" value="PSAMB.scaffold3077size19745.g20330"/>
</dbReference>
<protein>
    <submittedName>
        <fullName evidence="3">Uncharacterized protein</fullName>
    </submittedName>
</protein>
<keyword evidence="2" id="KW-1185">Reference proteome</keyword>